<feature type="non-terminal residue" evidence="1">
    <location>
        <position position="167"/>
    </location>
</feature>
<dbReference type="Pfam" id="PF08843">
    <property type="entry name" value="AbiEii"/>
    <property type="match status" value="1"/>
</dbReference>
<dbReference type="EMBL" id="SPNC01000178">
    <property type="protein sequence ID" value="TFH94146.1"/>
    <property type="molecule type" value="Genomic_DNA"/>
</dbReference>
<dbReference type="AlphaFoldDB" id="A0A4Y8WM49"/>
<sequence length="167" mass="18946">MKLWLNNSLEDRLAMLQIAETEHPGIRQSAIEKDWWVTITLKALFQCSCVQSLIFKGGTSLSKGFDLIKRFSEDIDLSIDHSFFGIEKTSKSQREKLRKLSRSYIHSTLSSELDNNLRKMGVSGHRIENVTHVMDSNGVLSPIDSDKDPTVILVHYTSIISQSTSYI</sequence>
<evidence type="ECO:0000313" key="1">
    <source>
        <dbReference type="EMBL" id="TFH94146.1"/>
    </source>
</evidence>
<reference evidence="1 2" key="1">
    <citation type="submission" date="2019-03" db="EMBL/GenBank/DDBJ databases">
        <title>Porphyromonas levii Isolated from the Uterus of Dairy Cows.</title>
        <authorList>
            <person name="Francis A.M."/>
        </authorList>
    </citation>
    <scope>NUCLEOTIDE SEQUENCE [LARGE SCALE GENOMIC DNA]</scope>
    <source>
        <strain evidence="1 2">AF5678</strain>
    </source>
</reference>
<proteinExistence type="predicted"/>
<organism evidence="1 2">
    <name type="scientific">Porphyromonas levii</name>
    <dbReference type="NCBI Taxonomy" id="28114"/>
    <lineage>
        <taxon>Bacteria</taxon>
        <taxon>Pseudomonadati</taxon>
        <taxon>Bacteroidota</taxon>
        <taxon>Bacteroidia</taxon>
        <taxon>Bacteroidales</taxon>
        <taxon>Porphyromonadaceae</taxon>
        <taxon>Porphyromonas</taxon>
    </lineage>
</organism>
<dbReference type="RefSeq" id="WP_167657154.1">
    <property type="nucleotide sequence ID" value="NZ_SPNC01000178.1"/>
</dbReference>
<comment type="caution">
    <text evidence="1">The sequence shown here is derived from an EMBL/GenBank/DDBJ whole genome shotgun (WGS) entry which is preliminary data.</text>
</comment>
<keyword evidence="2" id="KW-1185">Reference proteome</keyword>
<evidence type="ECO:0000313" key="2">
    <source>
        <dbReference type="Proteomes" id="UP000297225"/>
    </source>
</evidence>
<dbReference type="GO" id="GO:0016740">
    <property type="term" value="F:transferase activity"/>
    <property type="evidence" value="ECO:0007669"/>
    <property type="project" value="UniProtKB-KW"/>
</dbReference>
<dbReference type="STRING" id="1122973.GCA_000379925_01974"/>
<accession>A0A4Y8WM49</accession>
<protein>
    <submittedName>
        <fullName evidence="1">Nucleotidyl transferase AbiEii/AbiGii toxin family protein</fullName>
    </submittedName>
</protein>
<gene>
    <name evidence="1" type="ORF">E4P47_08770</name>
</gene>
<name>A0A4Y8WM49_9PORP</name>
<keyword evidence="1" id="KW-0808">Transferase</keyword>
<dbReference type="Proteomes" id="UP000297225">
    <property type="component" value="Unassembled WGS sequence"/>
</dbReference>
<dbReference type="InterPro" id="IPR014942">
    <property type="entry name" value="AbiEii"/>
</dbReference>
<dbReference type="Gene3D" id="3.10.450.620">
    <property type="entry name" value="JHP933, nucleotidyltransferase-like core domain"/>
    <property type="match status" value="1"/>
</dbReference>